<dbReference type="Proteomes" id="UP001176961">
    <property type="component" value="Unassembled WGS sequence"/>
</dbReference>
<gene>
    <name evidence="1" type="ORF">CYNAS_LOCUS9526</name>
</gene>
<name>A0AA36M434_CYLNA</name>
<evidence type="ECO:0000313" key="2">
    <source>
        <dbReference type="Proteomes" id="UP001176961"/>
    </source>
</evidence>
<keyword evidence="2" id="KW-1185">Reference proteome</keyword>
<protein>
    <submittedName>
        <fullName evidence="1">Uncharacterized protein</fullName>
    </submittedName>
</protein>
<reference evidence="1" key="1">
    <citation type="submission" date="2023-07" db="EMBL/GenBank/DDBJ databases">
        <authorList>
            <consortium name="CYATHOMIX"/>
        </authorList>
    </citation>
    <scope>NUCLEOTIDE SEQUENCE</scope>
    <source>
        <strain evidence="1">N/A</strain>
    </source>
</reference>
<dbReference type="EMBL" id="CATQJL010000223">
    <property type="protein sequence ID" value="CAJ0597543.1"/>
    <property type="molecule type" value="Genomic_DNA"/>
</dbReference>
<accession>A0AA36M434</accession>
<evidence type="ECO:0000313" key="1">
    <source>
        <dbReference type="EMBL" id="CAJ0597543.1"/>
    </source>
</evidence>
<organism evidence="1 2">
    <name type="scientific">Cylicocyclus nassatus</name>
    <name type="common">Nematode worm</name>
    <dbReference type="NCBI Taxonomy" id="53992"/>
    <lineage>
        <taxon>Eukaryota</taxon>
        <taxon>Metazoa</taxon>
        <taxon>Ecdysozoa</taxon>
        <taxon>Nematoda</taxon>
        <taxon>Chromadorea</taxon>
        <taxon>Rhabditida</taxon>
        <taxon>Rhabditina</taxon>
        <taxon>Rhabditomorpha</taxon>
        <taxon>Strongyloidea</taxon>
        <taxon>Strongylidae</taxon>
        <taxon>Cylicocyclus</taxon>
    </lineage>
</organism>
<sequence>MTAIWHQPRSHFEMQLNLAKRGIKVIRKDSKESGTPNQSTPSWLDSILLSQHEAVRVHLAQRHMDKMMAICAVGIASES</sequence>
<comment type="caution">
    <text evidence="1">The sequence shown here is derived from an EMBL/GenBank/DDBJ whole genome shotgun (WGS) entry which is preliminary data.</text>
</comment>
<dbReference type="AlphaFoldDB" id="A0AA36M434"/>
<proteinExistence type="predicted"/>